<dbReference type="InterPro" id="IPR013094">
    <property type="entry name" value="AB_hydrolase_3"/>
</dbReference>
<dbReference type="InterPro" id="IPR029058">
    <property type="entry name" value="AB_hydrolase_fold"/>
</dbReference>
<feature type="domain" description="Alpha/beta hydrolase fold-3" evidence="2">
    <location>
        <begin position="67"/>
        <end position="276"/>
    </location>
</feature>
<evidence type="ECO:0000256" key="1">
    <source>
        <dbReference type="ARBA" id="ARBA00022801"/>
    </source>
</evidence>
<gene>
    <name evidence="3" type="ORF">ABFY20_15510</name>
</gene>
<organism evidence="3">
    <name type="scientific">Herbiconiux sp. A18JL235</name>
    <dbReference type="NCBI Taxonomy" id="3152363"/>
    <lineage>
        <taxon>Bacteria</taxon>
        <taxon>Bacillati</taxon>
        <taxon>Actinomycetota</taxon>
        <taxon>Actinomycetes</taxon>
        <taxon>Micrococcales</taxon>
        <taxon>Microbacteriaceae</taxon>
        <taxon>Herbiconiux</taxon>
    </lineage>
</organism>
<protein>
    <submittedName>
        <fullName evidence="3">Alpha/beta hydrolase</fullName>
    </submittedName>
</protein>
<evidence type="ECO:0000313" key="3">
    <source>
        <dbReference type="EMBL" id="XDI04732.1"/>
    </source>
</evidence>
<dbReference type="GO" id="GO:0016787">
    <property type="term" value="F:hydrolase activity"/>
    <property type="evidence" value="ECO:0007669"/>
    <property type="project" value="UniProtKB-KW"/>
</dbReference>
<dbReference type="PANTHER" id="PTHR48081">
    <property type="entry name" value="AB HYDROLASE SUPERFAMILY PROTEIN C4A8.06C"/>
    <property type="match status" value="1"/>
</dbReference>
<dbReference type="Pfam" id="PF07859">
    <property type="entry name" value="Abhydrolase_3"/>
    <property type="match status" value="1"/>
</dbReference>
<dbReference type="InterPro" id="IPR050300">
    <property type="entry name" value="GDXG_lipolytic_enzyme"/>
</dbReference>
<keyword evidence="1 3" id="KW-0378">Hydrolase</keyword>
<evidence type="ECO:0000259" key="2">
    <source>
        <dbReference type="Pfam" id="PF07859"/>
    </source>
</evidence>
<name>A0AB39BDU9_9MICO</name>
<reference evidence="3" key="1">
    <citation type="submission" date="2024-05" db="EMBL/GenBank/DDBJ databases">
        <title>Herbiconiux sp. A18JL235.</title>
        <authorList>
            <person name="Zhang G."/>
        </authorList>
    </citation>
    <scope>NUCLEOTIDE SEQUENCE</scope>
    <source>
        <strain evidence="3">A18JL235</strain>
    </source>
</reference>
<dbReference type="AlphaFoldDB" id="A0AB39BDU9"/>
<dbReference type="RefSeq" id="WP_368497139.1">
    <property type="nucleotide sequence ID" value="NZ_CP162511.1"/>
</dbReference>
<dbReference type="Gene3D" id="3.40.50.1820">
    <property type="entry name" value="alpha/beta hydrolase"/>
    <property type="match status" value="1"/>
</dbReference>
<proteinExistence type="predicted"/>
<sequence length="305" mass="32296">MTLNPLLRDALAGVGDWNDYERVLGALTEGYRPPPVEVETRSLAGPHGAVPLRLYRSDRSGERMPGLLWVHGGGFTGGSVDMPEADVVARELAHRADALVVTVDYRLAGPGTLFPAGLDDVQAAWLWLADHATELGVDPARLQLGGCSAGGNLAVAAARRERDAGRRVPAGLLLGYPTLHFPTPASEGLGVEELPEILRFTPEHNLAILQGYLGRIHDIPADVMPGHGSVEGLPPTHLALGGVDELRASGELFARQLRSVGGRVVVDVAEGLPHGHLNIPPVPALPEIERSLARLAESLRRGVAA</sequence>
<accession>A0AB39BDU9</accession>
<dbReference type="EMBL" id="CP162511">
    <property type="protein sequence ID" value="XDI04732.1"/>
    <property type="molecule type" value="Genomic_DNA"/>
</dbReference>
<dbReference type="PANTHER" id="PTHR48081:SF8">
    <property type="entry name" value="ALPHA_BETA HYDROLASE FOLD-3 DOMAIN-CONTAINING PROTEIN-RELATED"/>
    <property type="match status" value="1"/>
</dbReference>
<dbReference type="SUPFAM" id="SSF53474">
    <property type="entry name" value="alpha/beta-Hydrolases"/>
    <property type="match status" value="1"/>
</dbReference>